<gene>
    <name evidence="5" type="ORF">N2K84_15820</name>
</gene>
<dbReference type="InterPro" id="IPR001845">
    <property type="entry name" value="HTH_ArsR_DNA-bd_dom"/>
</dbReference>
<keyword evidence="6" id="KW-1185">Reference proteome</keyword>
<comment type="caution">
    <text evidence="5">The sequence shown here is derived from an EMBL/GenBank/DDBJ whole genome shotgun (WGS) entry which is preliminary data.</text>
</comment>
<dbReference type="Gene3D" id="1.10.10.10">
    <property type="entry name" value="Winged helix-like DNA-binding domain superfamily/Winged helix DNA-binding domain"/>
    <property type="match status" value="1"/>
</dbReference>
<dbReference type="PRINTS" id="PR00778">
    <property type="entry name" value="HTHARSR"/>
</dbReference>
<dbReference type="InterPro" id="IPR036388">
    <property type="entry name" value="WH-like_DNA-bd_sf"/>
</dbReference>
<reference evidence="5" key="1">
    <citation type="submission" date="2022-10" db="EMBL/GenBank/DDBJ databases">
        <title>Gaoshiqiia sediminis gen. nov., sp. nov., isolated from coastal sediment.</title>
        <authorList>
            <person name="Yu W.X."/>
            <person name="Mu D.S."/>
            <person name="Du J.Z."/>
            <person name="Liang Y.Q."/>
        </authorList>
    </citation>
    <scope>NUCLEOTIDE SEQUENCE</scope>
    <source>
        <strain evidence="5">A06</strain>
    </source>
</reference>
<dbReference type="InterPro" id="IPR036390">
    <property type="entry name" value="WH_DNA-bd_sf"/>
</dbReference>
<dbReference type="InterPro" id="IPR011991">
    <property type="entry name" value="ArsR-like_HTH"/>
</dbReference>
<dbReference type="EMBL" id="JAPAAF010000031">
    <property type="protein sequence ID" value="MCW0484209.1"/>
    <property type="molecule type" value="Genomic_DNA"/>
</dbReference>
<evidence type="ECO:0000256" key="2">
    <source>
        <dbReference type="ARBA" id="ARBA00023125"/>
    </source>
</evidence>
<evidence type="ECO:0000256" key="3">
    <source>
        <dbReference type="ARBA" id="ARBA00023163"/>
    </source>
</evidence>
<keyword evidence="3" id="KW-0804">Transcription</keyword>
<evidence type="ECO:0000313" key="5">
    <source>
        <dbReference type="EMBL" id="MCW0484209.1"/>
    </source>
</evidence>
<dbReference type="InterPro" id="IPR051081">
    <property type="entry name" value="HTH_MetalResp_TranReg"/>
</dbReference>
<name>A0AA41Y8W3_9BACT</name>
<evidence type="ECO:0000259" key="4">
    <source>
        <dbReference type="PROSITE" id="PS50987"/>
    </source>
</evidence>
<dbReference type="Proteomes" id="UP001163821">
    <property type="component" value="Unassembled WGS sequence"/>
</dbReference>
<evidence type="ECO:0000313" key="6">
    <source>
        <dbReference type="Proteomes" id="UP001163821"/>
    </source>
</evidence>
<sequence length="113" mass="12625">MVAPKTELFDDVLQEQANLFKALAHPARLQILRYLAEAKTCISGDISDVLPLGRTTVAQHLKELKQAGLIQGHVEGVKTNYCLNYSKIEEMKQVLGNFLSGFEMPEKFSCQSQ</sequence>
<proteinExistence type="predicted"/>
<dbReference type="NCBIfam" id="NF033788">
    <property type="entry name" value="HTH_metalloreg"/>
    <property type="match status" value="1"/>
</dbReference>
<dbReference type="GO" id="GO:0003700">
    <property type="term" value="F:DNA-binding transcription factor activity"/>
    <property type="evidence" value="ECO:0007669"/>
    <property type="project" value="InterPro"/>
</dbReference>
<dbReference type="GO" id="GO:0003677">
    <property type="term" value="F:DNA binding"/>
    <property type="evidence" value="ECO:0007669"/>
    <property type="project" value="UniProtKB-KW"/>
</dbReference>
<dbReference type="SUPFAM" id="SSF46785">
    <property type="entry name" value="Winged helix' DNA-binding domain"/>
    <property type="match status" value="1"/>
</dbReference>
<keyword evidence="2" id="KW-0238">DNA-binding</keyword>
<dbReference type="PANTHER" id="PTHR33154:SF15">
    <property type="entry name" value="REGULATORY PROTEIN ARSR"/>
    <property type="match status" value="1"/>
</dbReference>
<dbReference type="CDD" id="cd00090">
    <property type="entry name" value="HTH_ARSR"/>
    <property type="match status" value="1"/>
</dbReference>
<protein>
    <submittedName>
        <fullName evidence="5">Metalloregulator ArsR/SmtB family transcription factor</fullName>
    </submittedName>
</protein>
<dbReference type="AlphaFoldDB" id="A0AA41Y8W3"/>
<dbReference type="PANTHER" id="PTHR33154">
    <property type="entry name" value="TRANSCRIPTIONAL REGULATOR, ARSR FAMILY"/>
    <property type="match status" value="1"/>
</dbReference>
<feature type="domain" description="HTH arsR-type" evidence="4">
    <location>
        <begin position="8"/>
        <end position="103"/>
    </location>
</feature>
<dbReference type="PROSITE" id="PS50987">
    <property type="entry name" value="HTH_ARSR_2"/>
    <property type="match status" value="1"/>
</dbReference>
<dbReference type="RefSeq" id="WP_282592802.1">
    <property type="nucleotide sequence ID" value="NZ_JAPAAF010000031.1"/>
</dbReference>
<dbReference type="Pfam" id="PF12840">
    <property type="entry name" value="HTH_20"/>
    <property type="match status" value="1"/>
</dbReference>
<organism evidence="5 6">
    <name type="scientific">Gaoshiqia sediminis</name>
    <dbReference type="NCBI Taxonomy" id="2986998"/>
    <lineage>
        <taxon>Bacteria</taxon>
        <taxon>Pseudomonadati</taxon>
        <taxon>Bacteroidota</taxon>
        <taxon>Bacteroidia</taxon>
        <taxon>Marinilabiliales</taxon>
        <taxon>Prolixibacteraceae</taxon>
        <taxon>Gaoshiqia</taxon>
    </lineage>
</organism>
<evidence type="ECO:0000256" key="1">
    <source>
        <dbReference type="ARBA" id="ARBA00023015"/>
    </source>
</evidence>
<keyword evidence="1" id="KW-0805">Transcription regulation</keyword>
<dbReference type="SMART" id="SM00418">
    <property type="entry name" value="HTH_ARSR"/>
    <property type="match status" value="1"/>
</dbReference>
<accession>A0AA41Y8W3</accession>